<dbReference type="Proteomes" id="UP001168821">
    <property type="component" value="Unassembled WGS sequence"/>
</dbReference>
<evidence type="ECO:0000256" key="4">
    <source>
        <dbReference type="RuleBase" id="RU004262"/>
    </source>
</evidence>
<protein>
    <recommendedName>
        <fullName evidence="6">Lipase domain-containing protein</fullName>
    </recommendedName>
</protein>
<comment type="similarity">
    <text evidence="2 4">Belongs to the AB hydrolase superfamily. Lipase family.</text>
</comment>
<feature type="chain" id="PRO_5041450442" description="Lipase domain-containing protein" evidence="5">
    <location>
        <begin position="25"/>
        <end position="307"/>
    </location>
</feature>
<dbReference type="GO" id="GO:0016042">
    <property type="term" value="P:lipid catabolic process"/>
    <property type="evidence" value="ECO:0007669"/>
    <property type="project" value="TreeGrafter"/>
</dbReference>
<name>A0AA38MRE4_9CUCU</name>
<evidence type="ECO:0000256" key="1">
    <source>
        <dbReference type="ARBA" id="ARBA00004613"/>
    </source>
</evidence>
<feature type="domain" description="Lipase" evidence="6">
    <location>
        <begin position="56"/>
        <end position="306"/>
    </location>
</feature>
<dbReference type="EMBL" id="JALNTZ010000001">
    <property type="protein sequence ID" value="KAJ3664779.1"/>
    <property type="molecule type" value="Genomic_DNA"/>
</dbReference>
<dbReference type="PANTHER" id="PTHR11610:SF173">
    <property type="entry name" value="LIPASE DOMAIN-CONTAINING PROTEIN-RELATED"/>
    <property type="match status" value="1"/>
</dbReference>
<dbReference type="AlphaFoldDB" id="A0AA38MRE4"/>
<proteinExistence type="inferred from homology"/>
<dbReference type="GO" id="GO:0017171">
    <property type="term" value="F:serine hydrolase activity"/>
    <property type="evidence" value="ECO:0007669"/>
    <property type="project" value="TreeGrafter"/>
</dbReference>
<accession>A0AA38MRE4</accession>
<dbReference type="InterPro" id="IPR013818">
    <property type="entry name" value="Lipase"/>
</dbReference>
<evidence type="ECO:0000313" key="8">
    <source>
        <dbReference type="Proteomes" id="UP001168821"/>
    </source>
</evidence>
<sequence>MKILFATYKTVPFVLMVLLNESTATYMVHFDLCIKNTTGRCTEINVESPPYLPNNVPIVFLIHGWTSDGSASWYDSTIDALWQTNDQYHFIKVDWSIRSKTIYITAQSAVDEAGIIIANFIVKLNNTYSVPFENILEIGFSLGAQVAGFAGKEVQKLTEKKISRIVALDPAGPLFDGRPKEEMLNPNDAENVVVIHTNGGFAGYVDDAGTIDIFPNGGSSQPGCTVALLRNILKLSETIGCSHSRSYKLFVEALLHPDKFQAKKCYNWIVYLISEDLCEDETVTLGDLTTTATGKYYLKTEDEPPYY</sequence>
<dbReference type="InterPro" id="IPR000734">
    <property type="entry name" value="TAG_lipase"/>
</dbReference>
<keyword evidence="8" id="KW-1185">Reference proteome</keyword>
<keyword evidence="3" id="KW-0964">Secreted</keyword>
<evidence type="ECO:0000259" key="6">
    <source>
        <dbReference type="Pfam" id="PF00151"/>
    </source>
</evidence>
<dbReference type="GO" id="GO:0016298">
    <property type="term" value="F:lipase activity"/>
    <property type="evidence" value="ECO:0007669"/>
    <property type="project" value="InterPro"/>
</dbReference>
<comment type="caution">
    <text evidence="7">The sequence shown here is derived from an EMBL/GenBank/DDBJ whole genome shotgun (WGS) entry which is preliminary data.</text>
</comment>
<reference evidence="7" key="1">
    <citation type="journal article" date="2023" name="G3 (Bethesda)">
        <title>Whole genome assemblies of Zophobas morio and Tenebrio molitor.</title>
        <authorList>
            <person name="Kaur S."/>
            <person name="Stinson S.A."/>
            <person name="diCenzo G.C."/>
        </authorList>
    </citation>
    <scope>NUCLEOTIDE SEQUENCE</scope>
    <source>
        <strain evidence="7">QUZm001</strain>
    </source>
</reference>
<comment type="subcellular location">
    <subcellularLocation>
        <location evidence="1">Secreted</location>
    </subcellularLocation>
</comment>
<dbReference type="Pfam" id="PF00151">
    <property type="entry name" value="Lipase"/>
    <property type="match status" value="1"/>
</dbReference>
<dbReference type="PRINTS" id="PR00821">
    <property type="entry name" value="TAGLIPASE"/>
</dbReference>
<dbReference type="PANTHER" id="PTHR11610">
    <property type="entry name" value="LIPASE"/>
    <property type="match status" value="1"/>
</dbReference>
<evidence type="ECO:0000256" key="5">
    <source>
        <dbReference type="SAM" id="SignalP"/>
    </source>
</evidence>
<keyword evidence="5" id="KW-0732">Signal</keyword>
<dbReference type="SUPFAM" id="SSF53474">
    <property type="entry name" value="alpha/beta-Hydrolases"/>
    <property type="match status" value="1"/>
</dbReference>
<dbReference type="Gene3D" id="3.40.50.1820">
    <property type="entry name" value="alpha/beta hydrolase"/>
    <property type="match status" value="1"/>
</dbReference>
<dbReference type="InterPro" id="IPR029058">
    <property type="entry name" value="AB_hydrolase_fold"/>
</dbReference>
<feature type="signal peptide" evidence="5">
    <location>
        <begin position="1"/>
        <end position="24"/>
    </location>
</feature>
<organism evidence="7 8">
    <name type="scientific">Zophobas morio</name>
    <dbReference type="NCBI Taxonomy" id="2755281"/>
    <lineage>
        <taxon>Eukaryota</taxon>
        <taxon>Metazoa</taxon>
        <taxon>Ecdysozoa</taxon>
        <taxon>Arthropoda</taxon>
        <taxon>Hexapoda</taxon>
        <taxon>Insecta</taxon>
        <taxon>Pterygota</taxon>
        <taxon>Neoptera</taxon>
        <taxon>Endopterygota</taxon>
        <taxon>Coleoptera</taxon>
        <taxon>Polyphaga</taxon>
        <taxon>Cucujiformia</taxon>
        <taxon>Tenebrionidae</taxon>
        <taxon>Zophobas</taxon>
    </lineage>
</organism>
<gene>
    <name evidence="7" type="ORF">Zmor_000322</name>
</gene>
<dbReference type="GO" id="GO:0005615">
    <property type="term" value="C:extracellular space"/>
    <property type="evidence" value="ECO:0007669"/>
    <property type="project" value="TreeGrafter"/>
</dbReference>
<evidence type="ECO:0000256" key="2">
    <source>
        <dbReference type="ARBA" id="ARBA00010701"/>
    </source>
</evidence>
<evidence type="ECO:0000313" key="7">
    <source>
        <dbReference type="EMBL" id="KAJ3664779.1"/>
    </source>
</evidence>
<evidence type="ECO:0000256" key="3">
    <source>
        <dbReference type="ARBA" id="ARBA00022525"/>
    </source>
</evidence>